<gene>
    <name evidence="4" type="ORF">IAB00_03030</name>
</gene>
<dbReference type="PROSITE" id="PS00136">
    <property type="entry name" value="SUBTILASE_ASP"/>
    <property type="match status" value="1"/>
</dbReference>
<reference evidence="4" key="1">
    <citation type="submission" date="2020-10" db="EMBL/GenBank/DDBJ databases">
        <authorList>
            <person name="Gilroy R."/>
        </authorList>
    </citation>
    <scope>NUCLEOTIDE SEQUENCE</scope>
    <source>
        <strain evidence="4">2830</strain>
    </source>
</reference>
<dbReference type="EMBL" id="DVMH01000018">
    <property type="protein sequence ID" value="HIU10207.1"/>
    <property type="molecule type" value="Genomic_DNA"/>
</dbReference>
<dbReference type="Pfam" id="PF07796">
    <property type="entry name" value="DUF1638"/>
    <property type="match status" value="1"/>
</dbReference>
<dbReference type="AlphaFoldDB" id="A0A9D1HJK6"/>
<evidence type="ECO:0000256" key="2">
    <source>
        <dbReference type="ARBA" id="ARBA00022801"/>
    </source>
</evidence>
<dbReference type="GO" id="GO:0016787">
    <property type="term" value="F:hydrolase activity"/>
    <property type="evidence" value="ECO:0007669"/>
    <property type="project" value="UniProtKB-KW"/>
</dbReference>
<reference evidence="4" key="2">
    <citation type="journal article" date="2021" name="PeerJ">
        <title>Extensive microbial diversity within the chicken gut microbiome revealed by metagenomics and culture.</title>
        <authorList>
            <person name="Gilroy R."/>
            <person name="Ravi A."/>
            <person name="Getino M."/>
            <person name="Pursley I."/>
            <person name="Horton D.L."/>
            <person name="Alikhan N.F."/>
            <person name="Baker D."/>
            <person name="Gharbi K."/>
            <person name="Hall N."/>
            <person name="Watson M."/>
            <person name="Adriaenssens E.M."/>
            <person name="Foster-Nyarko E."/>
            <person name="Jarju S."/>
            <person name="Secka A."/>
            <person name="Antonio M."/>
            <person name="Oren A."/>
            <person name="Chaudhuri R.R."/>
            <person name="La Ragione R."/>
            <person name="Hildebrand F."/>
            <person name="Pallen M.J."/>
        </authorList>
    </citation>
    <scope>NUCLEOTIDE SEQUENCE</scope>
    <source>
        <strain evidence="4">2830</strain>
    </source>
</reference>
<dbReference type="InterPro" id="IPR023827">
    <property type="entry name" value="Peptidase_S8_Asp-AS"/>
</dbReference>
<evidence type="ECO:0000259" key="3">
    <source>
        <dbReference type="Pfam" id="PF07796"/>
    </source>
</evidence>
<keyword evidence="2" id="KW-0378">Hydrolase</keyword>
<organism evidence="4 5">
    <name type="scientific">Candidatus Avidehalobacter gallistercoris</name>
    <dbReference type="NCBI Taxonomy" id="2840694"/>
    <lineage>
        <taxon>Bacteria</taxon>
        <taxon>Bacillati</taxon>
        <taxon>Bacillota</taxon>
        <taxon>Clostridia</taxon>
        <taxon>Eubacteriales</taxon>
        <taxon>Peptococcaceae</taxon>
        <taxon>Peptococcaceae incertae sedis</taxon>
        <taxon>Candidatus Avidehalobacter</taxon>
    </lineage>
</organism>
<proteinExistence type="inferred from homology"/>
<evidence type="ECO:0000313" key="4">
    <source>
        <dbReference type="EMBL" id="HIU10207.1"/>
    </source>
</evidence>
<comment type="caution">
    <text evidence="4">The sequence shown here is derived from an EMBL/GenBank/DDBJ whole genome shotgun (WGS) entry which is preliminary data.</text>
</comment>
<dbReference type="InterPro" id="IPR012437">
    <property type="entry name" value="DUF1638"/>
</dbReference>
<comment type="similarity">
    <text evidence="1">Belongs to the peptidase S8 family.</text>
</comment>
<name>A0A9D1HJK6_9FIRM</name>
<feature type="domain" description="DUF1638" evidence="3">
    <location>
        <begin position="31"/>
        <end position="194"/>
    </location>
</feature>
<sequence>MNCVIMACSSLAAYVSAAQKKTGTDYPVIYLDKALHADPPAMRQSILAELAALPEKYDTVLVAMGFCGGSWREIESDRRIVRPRVDDCVSLLLHTAYTAGYNLKQPGHLYMKDPDPHDFDMEKAFCGYTKDMTSETRAQVKAAWQANYDVVAVVDTGLNRCDRPEYQAWAAKNAAWISGHVEQLQGSNILIEKLVAGKWDEDLFIVE</sequence>
<accession>A0A9D1HJK6</accession>
<evidence type="ECO:0000313" key="5">
    <source>
        <dbReference type="Proteomes" id="UP000824124"/>
    </source>
</evidence>
<protein>
    <submittedName>
        <fullName evidence="4">DUF1638 domain-containing protein</fullName>
    </submittedName>
</protein>
<dbReference type="Proteomes" id="UP000824124">
    <property type="component" value="Unassembled WGS sequence"/>
</dbReference>
<evidence type="ECO:0000256" key="1">
    <source>
        <dbReference type="ARBA" id="ARBA00011073"/>
    </source>
</evidence>